<keyword evidence="1" id="KW-1133">Transmembrane helix</keyword>
<evidence type="ECO:0000313" key="3">
    <source>
        <dbReference type="Proteomes" id="UP000217790"/>
    </source>
</evidence>
<feature type="transmembrane region" description="Helical" evidence="1">
    <location>
        <begin position="51"/>
        <end position="73"/>
    </location>
</feature>
<accession>A0A2H3DMU2</accession>
<keyword evidence="1" id="KW-0812">Transmembrane</keyword>
<reference evidence="3" key="1">
    <citation type="journal article" date="2017" name="Nat. Ecol. Evol.">
        <title>Genome expansion and lineage-specific genetic innovations in the forest pathogenic fungi Armillaria.</title>
        <authorList>
            <person name="Sipos G."/>
            <person name="Prasanna A.N."/>
            <person name="Walter M.C."/>
            <person name="O'Connor E."/>
            <person name="Balint B."/>
            <person name="Krizsan K."/>
            <person name="Kiss B."/>
            <person name="Hess J."/>
            <person name="Varga T."/>
            <person name="Slot J."/>
            <person name="Riley R."/>
            <person name="Boka B."/>
            <person name="Rigling D."/>
            <person name="Barry K."/>
            <person name="Lee J."/>
            <person name="Mihaltcheva S."/>
            <person name="LaButti K."/>
            <person name="Lipzen A."/>
            <person name="Waldron R."/>
            <person name="Moloney N.M."/>
            <person name="Sperisen C."/>
            <person name="Kredics L."/>
            <person name="Vagvoelgyi C."/>
            <person name="Patrignani A."/>
            <person name="Fitzpatrick D."/>
            <person name="Nagy I."/>
            <person name="Doyle S."/>
            <person name="Anderson J.B."/>
            <person name="Grigoriev I.V."/>
            <person name="Gueldener U."/>
            <person name="Muensterkoetter M."/>
            <person name="Nagy L.G."/>
        </authorList>
    </citation>
    <scope>NUCLEOTIDE SEQUENCE [LARGE SCALE GENOMIC DNA]</scope>
    <source>
        <strain evidence="3">Ar21-2</strain>
    </source>
</reference>
<gene>
    <name evidence="2" type="ORF">ARMGADRAFT_1077934</name>
</gene>
<dbReference type="AlphaFoldDB" id="A0A2H3DMU2"/>
<keyword evidence="1" id="KW-0472">Membrane</keyword>
<dbReference type="OrthoDB" id="3510519at2759"/>
<evidence type="ECO:0000313" key="2">
    <source>
        <dbReference type="EMBL" id="PBK95174.1"/>
    </source>
</evidence>
<proteinExistence type="predicted"/>
<protein>
    <submittedName>
        <fullName evidence="2">Uncharacterized protein</fullName>
    </submittedName>
</protein>
<dbReference type="InParanoid" id="A0A2H3DMU2"/>
<evidence type="ECO:0000256" key="1">
    <source>
        <dbReference type="SAM" id="Phobius"/>
    </source>
</evidence>
<sequence>MLLPLAITSVTRPWHARTDGAKTQDRQDRHSPSHHIEMGRHLFLYPSPHRMLLRIFWIIVFLVALVCASAGHWSRNLLQVDKTILLTDDMGRLFLWRADTEVGRYFIVSMKRRFVFCSSNDDGSLPSHIGHCLADRAKKGFNILYGVGVAEISDMTVPNVFRDLPLVGYDIMQLNE</sequence>
<dbReference type="Proteomes" id="UP000217790">
    <property type="component" value="Unassembled WGS sequence"/>
</dbReference>
<organism evidence="2 3">
    <name type="scientific">Armillaria gallica</name>
    <name type="common">Bulbous honey fungus</name>
    <name type="synonym">Armillaria bulbosa</name>
    <dbReference type="NCBI Taxonomy" id="47427"/>
    <lineage>
        <taxon>Eukaryota</taxon>
        <taxon>Fungi</taxon>
        <taxon>Dikarya</taxon>
        <taxon>Basidiomycota</taxon>
        <taxon>Agaricomycotina</taxon>
        <taxon>Agaricomycetes</taxon>
        <taxon>Agaricomycetidae</taxon>
        <taxon>Agaricales</taxon>
        <taxon>Marasmiineae</taxon>
        <taxon>Physalacriaceae</taxon>
        <taxon>Armillaria</taxon>
    </lineage>
</organism>
<name>A0A2H3DMU2_ARMGA</name>
<dbReference type="EMBL" id="KZ293652">
    <property type="protein sequence ID" value="PBK95174.1"/>
    <property type="molecule type" value="Genomic_DNA"/>
</dbReference>
<keyword evidence="3" id="KW-1185">Reference proteome</keyword>